<proteinExistence type="predicted"/>
<keyword evidence="2" id="KW-0288">FMN</keyword>
<dbReference type="InterPro" id="IPR029039">
    <property type="entry name" value="Flavoprotein-like_sf"/>
</dbReference>
<comment type="caution">
    <text evidence="4">The sequence shown here is derived from an EMBL/GenBank/DDBJ whole genome shotgun (WGS) entry which is preliminary data.</text>
</comment>
<evidence type="ECO:0000256" key="1">
    <source>
        <dbReference type="ARBA" id="ARBA00022630"/>
    </source>
</evidence>
<evidence type="ECO:0000313" key="5">
    <source>
        <dbReference type="Proteomes" id="UP000603434"/>
    </source>
</evidence>
<dbReference type="GO" id="GO:0016491">
    <property type="term" value="F:oxidoreductase activity"/>
    <property type="evidence" value="ECO:0007669"/>
    <property type="project" value="InterPro"/>
</dbReference>
<dbReference type="PANTHER" id="PTHR43278:SF2">
    <property type="entry name" value="IRON-SULFUR FLAVOPROTEIN"/>
    <property type="match status" value="1"/>
</dbReference>
<dbReference type="InterPro" id="IPR051796">
    <property type="entry name" value="ISF_SsuE-like"/>
</dbReference>
<evidence type="ECO:0000256" key="2">
    <source>
        <dbReference type="ARBA" id="ARBA00022643"/>
    </source>
</evidence>
<evidence type="ECO:0000259" key="3">
    <source>
        <dbReference type="Pfam" id="PF03358"/>
    </source>
</evidence>
<dbReference type="Gene3D" id="3.40.50.360">
    <property type="match status" value="1"/>
</dbReference>
<dbReference type="Proteomes" id="UP000603434">
    <property type="component" value="Unassembled WGS sequence"/>
</dbReference>
<dbReference type="InterPro" id="IPR005025">
    <property type="entry name" value="FMN_Rdtase-like_dom"/>
</dbReference>
<protein>
    <submittedName>
        <fullName evidence="4">Flavodoxin family protein</fullName>
    </submittedName>
</protein>
<dbReference type="Pfam" id="PF03358">
    <property type="entry name" value="FMN_red"/>
    <property type="match status" value="1"/>
</dbReference>
<accession>A0A8J6NRW0</accession>
<dbReference type="SUPFAM" id="SSF52218">
    <property type="entry name" value="Flavoproteins"/>
    <property type="match status" value="1"/>
</dbReference>
<organism evidence="4 5">
    <name type="scientific">Candidatus Desulfatibia profunda</name>
    <dbReference type="NCBI Taxonomy" id="2841695"/>
    <lineage>
        <taxon>Bacteria</taxon>
        <taxon>Pseudomonadati</taxon>
        <taxon>Thermodesulfobacteriota</taxon>
        <taxon>Desulfobacteria</taxon>
        <taxon>Desulfobacterales</taxon>
        <taxon>Desulfobacterales incertae sedis</taxon>
        <taxon>Candidatus Desulfatibia</taxon>
    </lineage>
</organism>
<evidence type="ECO:0000313" key="4">
    <source>
        <dbReference type="EMBL" id="MBC8361047.1"/>
    </source>
</evidence>
<feature type="domain" description="NADPH-dependent FMN reductase-like" evidence="3">
    <location>
        <begin position="1"/>
        <end position="114"/>
    </location>
</feature>
<dbReference type="AlphaFoldDB" id="A0A8J6NRW0"/>
<name>A0A8J6NRW0_9BACT</name>
<dbReference type="EMBL" id="JACNJH010000118">
    <property type="protein sequence ID" value="MBC8361047.1"/>
    <property type="molecule type" value="Genomic_DNA"/>
</dbReference>
<dbReference type="PANTHER" id="PTHR43278">
    <property type="entry name" value="NAD(P)H-DEPENDENT FMN-CONTAINING OXIDOREDUCTASE YWQN-RELATED"/>
    <property type="match status" value="1"/>
</dbReference>
<reference evidence="4 5" key="1">
    <citation type="submission" date="2020-08" db="EMBL/GenBank/DDBJ databases">
        <title>Bridging the membrane lipid divide: bacteria of the FCB group superphylum have the potential to synthesize archaeal ether lipids.</title>
        <authorList>
            <person name="Villanueva L."/>
            <person name="Von Meijenfeldt F.A.B."/>
            <person name="Westbye A.B."/>
            <person name="Yadav S."/>
            <person name="Hopmans E.C."/>
            <person name="Dutilh B.E."/>
            <person name="Sinninghe Damste J.S."/>
        </authorList>
    </citation>
    <scope>NUCLEOTIDE SEQUENCE [LARGE SCALE GENOMIC DNA]</scope>
    <source>
        <strain evidence="4">NIOZ-UU30</strain>
    </source>
</reference>
<sequence>MKIVSILGSPRTKGNSAAVAQKFCNTAEALGAKINPFSLNKLKYRGCQACMTCKTKLDRCVIEDDLTEVLDAVREADILVMASPVYYGEVTSQLKAFIDRTFSYLVPDFFSSPNPSRLTPGKKLIFIQCQGDPDENHYNDIYPRYENFFRWYGFKDNHLIRACGVFDKGDIEAFEDVLQQAEDTAKKLFT</sequence>
<gene>
    <name evidence="4" type="ORF">H8E23_06595</name>
</gene>
<keyword evidence="1" id="KW-0285">Flavoprotein</keyword>